<dbReference type="HOGENOM" id="CLU_2251808_0_0_1"/>
<evidence type="ECO:0000256" key="1">
    <source>
        <dbReference type="SAM" id="MobiDB-lite"/>
    </source>
</evidence>
<name>A0A084AH72_STACB</name>
<evidence type="ECO:0000313" key="4">
    <source>
        <dbReference type="Proteomes" id="UP000028045"/>
    </source>
</evidence>
<reference evidence="3 4" key="1">
    <citation type="journal article" date="2014" name="BMC Genomics">
        <title>Comparative genome sequencing reveals chemotype-specific gene clusters in the toxigenic black mold Stachybotrys.</title>
        <authorList>
            <person name="Semeiks J."/>
            <person name="Borek D."/>
            <person name="Otwinowski Z."/>
            <person name="Grishin N.V."/>
        </authorList>
    </citation>
    <scope>NUCLEOTIDE SEQUENCE [LARGE SCALE GENOMIC DNA]</scope>
    <source>
        <strain evidence="4">CBS 109288 / IBT 7711</strain>
    </source>
</reference>
<dbReference type="EMBL" id="KL648731">
    <property type="protein sequence ID" value="KEY64651.1"/>
    <property type="molecule type" value="Genomic_DNA"/>
</dbReference>
<organism evidence="3 4">
    <name type="scientific">Stachybotrys chartarum (strain CBS 109288 / IBT 7711)</name>
    <name type="common">Toxic black mold</name>
    <name type="synonym">Stilbospora chartarum</name>
    <dbReference type="NCBI Taxonomy" id="1280523"/>
    <lineage>
        <taxon>Eukaryota</taxon>
        <taxon>Fungi</taxon>
        <taxon>Dikarya</taxon>
        <taxon>Ascomycota</taxon>
        <taxon>Pezizomycotina</taxon>
        <taxon>Sordariomycetes</taxon>
        <taxon>Hypocreomycetidae</taxon>
        <taxon>Hypocreales</taxon>
        <taxon>Stachybotryaceae</taxon>
        <taxon>Stachybotrys</taxon>
    </lineage>
</organism>
<gene>
    <name evidence="3" type="ORF">S7711_10637</name>
</gene>
<sequence>MPPTLAIPSVLPDLDPAIGELGSMDSQPGWIHDDQHGHDMGGDCLNVAMLCVVAVVVCYLGVFIAVRQRARRAAAYTAVADKDEHEAHPEEASTGDKEVEKNQL</sequence>
<feature type="compositionally biased region" description="Basic and acidic residues" evidence="1">
    <location>
        <begin position="80"/>
        <end position="104"/>
    </location>
</feature>
<evidence type="ECO:0000313" key="3">
    <source>
        <dbReference type="EMBL" id="KEY64651.1"/>
    </source>
</evidence>
<accession>A0A084AH72</accession>
<dbReference type="AlphaFoldDB" id="A0A084AH72"/>
<protein>
    <submittedName>
        <fullName evidence="3">Uncharacterized protein</fullName>
    </submittedName>
</protein>
<dbReference type="OrthoDB" id="10530466at2759"/>
<keyword evidence="4" id="KW-1185">Reference proteome</keyword>
<keyword evidence="2" id="KW-0812">Transmembrane</keyword>
<evidence type="ECO:0000256" key="2">
    <source>
        <dbReference type="SAM" id="Phobius"/>
    </source>
</evidence>
<keyword evidence="2" id="KW-0472">Membrane</keyword>
<keyword evidence="2" id="KW-1133">Transmembrane helix</keyword>
<proteinExistence type="predicted"/>
<feature type="transmembrane region" description="Helical" evidence="2">
    <location>
        <begin position="47"/>
        <end position="66"/>
    </location>
</feature>
<feature type="region of interest" description="Disordered" evidence="1">
    <location>
        <begin position="79"/>
        <end position="104"/>
    </location>
</feature>
<dbReference type="Proteomes" id="UP000028045">
    <property type="component" value="Unassembled WGS sequence"/>
</dbReference>